<sequence>MFLKKALACFFIHPNWNHCHQKQLTNNKKELYAPEMHLSGLGPAKSFRELKTW</sequence>
<dbReference type="AlphaFoldDB" id="A0A0E9Q8V8"/>
<protein>
    <submittedName>
        <fullName evidence="1">Uncharacterized protein</fullName>
    </submittedName>
</protein>
<proteinExistence type="predicted"/>
<reference evidence="1" key="1">
    <citation type="submission" date="2014-11" db="EMBL/GenBank/DDBJ databases">
        <authorList>
            <person name="Amaro Gonzalez C."/>
        </authorList>
    </citation>
    <scope>NUCLEOTIDE SEQUENCE</scope>
</reference>
<dbReference type="EMBL" id="GBXM01095615">
    <property type="protein sequence ID" value="JAH12962.1"/>
    <property type="molecule type" value="Transcribed_RNA"/>
</dbReference>
<evidence type="ECO:0000313" key="1">
    <source>
        <dbReference type="EMBL" id="JAH12962.1"/>
    </source>
</evidence>
<reference evidence="1" key="2">
    <citation type="journal article" date="2015" name="Fish Shellfish Immunol.">
        <title>Early steps in the European eel (Anguilla anguilla)-Vibrio vulnificus interaction in the gills: Role of the RtxA13 toxin.</title>
        <authorList>
            <person name="Callol A."/>
            <person name="Pajuelo D."/>
            <person name="Ebbesson L."/>
            <person name="Teles M."/>
            <person name="MacKenzie S."/>
            <person name="Amaro C."/>
        </authorList>
    </citation>
    <scope>NUCLEOTIDE SEQUENCE</scope>
</reference>
<name>A0A0E9Q8V8_ANGAN</name>
<organism evidence="1">
    <name type="scientific">Anguilla anguilla</name>
    <name type="common">European freshwater eel</name>
    <name type="synonym">Muraena anguilla</name>
    <dbReference type="NCBI Taxonomy" id="7936"/>
    <lineage>
        <taxon>Eukaryota</taxon>
        <taxon>Metazoa</taxon>
        <taxon>Chordata</taxon>
        <taxon>Craniata</taxon>
        <taxon>Vertebrata</taxon>
        <taxon>Euteleostomi</taxon>
        <taxon>Actinopterygii</taxon>
        <taxon>Neopterygii</taxon>
        <taxon>Teleostei</taxon>
        <taxon>Anguilliformes</taxon>
        <taxon>Anguillidae</taxon>
        <taxon>Anguilla</taxon>
    </lineage>
</organism>
<accession>A0A0E9Q8V8</accession>